<dbReference type="RefSeq" id="WP_142089466.1">
    <property type="nucleotide sequence ID" value="NZ_SZUV01000002.1"/>
</dbReference>
<accession>A0A543Q164</accession>
<dbReference type="AlphaFoldDB" id="A0A543Q164"/>
<reference evidence="1 2" key="1">
    <citation type="submission" date="2019-03" db="EMBL/GenBank/DDBJ databases">
        <title>New insights into Acidothiobacillus thiooxidans sulfur metabolism through coupled gene expression, solution geochemistry, microscopy and spectroscopy analyses.</title>
        <authorList>
            <person name="Camacho D."/>
            <person name="Frazao R."/>
            <person name="Fouillen A."/>
            <person name="Nanci A."/>
            <person name="Lang B.F."/>
            <person name="Apte S.C."/>
            <person name="Baron C."/>
            <person name="Warren L.A."/>
        </authorList>
    </citation>
    <scope>NUCLEOTIDE SEQUENCE [LARGE SCALE GENOMIC DNA]</scope>
    <source>
        <strain evidence="1 2">ATCC 19377</strain>
    </source>
</reference>
<evidence type="ECO:0000313" key="2">
    <source>
        <dbReference type="Proteomes" id="UP000315403"/>
    </source>
</evidence>
<evidence type="ECO:0000313" key="1">
    <source>
        <dbReference type="EMBL" id="TQN50076.1"/>
    </source>
</evidence>
<dbReference type="EMBL" id="SZUV01000002">
    <property type="protein sequence ID" value="TQN50076.1"/>
    <property type="molecule type" value="Genomic_DNA"/>
</dbReference>
<comment type="caution">
    <text evidence="1">The sequence shown here is derived from an EMBL/GenBank/DDBJ whole genome shotgun (WGS) entry which is preliminary data.</text>
</comment>
<gene>
    <name evidence="1" type="ORF">DLNHIDIE_02877</name>
</gene>
<protein>
    <submittedName>
        <fullName evidence="1">Uncharacterized protein</fullName>
    </submittedName>
</protein>
<proteinExistence type="predicted"/>
<organism evidence="1 2">
    <name type="scientific">Acidithiobacillus thiooxidans ATCC 19377</name>
    <dbReference type="NCBI Taxonomy" id="637390"/>
    <lineage>
        <taxon>Bacteria</taxon>
        <taxon>Pseudomonadati</taxon>
        <taxon>Pseudomonadota</taxon>
        <taxon>Acidithiobacillia</taxon>
        <taxon>Acidithiobacillales</taxon>
        <taxon>Acidithiobacillaceae</taxon>
        <taxon>Acidithiobacillus</taxon>
    </lineage>
</organism>
<sequence>MNSGTFSWEVHHSPYPSQFLKGTQQFGKTLPLYLIDQFEGKRPALLNSEFLSRGEIQFGMYPSALLDSNILDAIDKRVSGRSEPDGLESFLRFVTEKRWDFSPMFYYLEHFAKSSIGDFLPNAIRRTESLLRLHSMDESHFLKTGEIVQNPEAVSHYLNEAGVGTLSEVAEHRVTSFANTYDRNALVAMIEATQIALIKMVLVHKCERPKSSAARKYEEFIRFLRQDLGIMLAREAHLALHYFCDRAGKLLGIQSNTPFEKALATVRSTAWDIFLLRFPEILFTESPEEVCIAYVATQEKRLQELARLFTIERIHSSSSGGFTPHVSYDLSSMPESVVAEIPKGIVIQQSPISLTNRKTLSVPTGLLDALERELRRFCNDAQPGGQPGAAQ</sequence>
<name>A0A543Q164_ACITH</name>
<dbReference type="Proteomes" id="UP000315403">
    <property type="component" value="Unassembled WGS sequence"/>
</dbReference>